<dbReference type="InterPro" id="IPR036034">
    <property type="entry name" value="PDZ_sf"/>
</dbReference>
<reference evidence="2 3" key="1">
    <citation type="submission" date="2018-01" db="EMBL/GenBank/DDBJ databases">
        <title>Metagenomic assembled genomes from two thermal pools in the Uzon Caldera, Kamchatka, Russia.</title>
        <authorList>
            <person name="Wilkins L."/>
            <person name="Ettinger C."/>
        </authorList>
    </citation>
    <scope>NUCLEOTIDE SEQUENCE [LARGE SCALE GENOMIC DNA]</scope>
    <source>
        <strain evidence="2">ZAV-15</strain>
    </source>
</reference>
<protein>
    <recommendedName>
        <fullName evidence="1">PDZ domain-containing protein</fullName>
    </recommendedName>
</protein>
<proteinExistence type="predicted"/>
<evidence type="ECO:0000259" key="1">
    <source>
        <dbReference type="PROSITE" id="PS50106"/>
    </source>
</evidence>
<dbReference type="Gene3D" id="2.30.42.10">
    <property type="match status" value="1"/>
</dbReference>
<dbReference type="Gene3D" id="3.40.50.11550">
    <property type="match status" value="1"/>
</dbReference>
<dbReference type="Pfam" id="PF04187">
    <property type="entry name" value="Cofac_haem_bdg"/>
    <property type="match status" value="1"/>
</dbReference>
<accession>A0A2N7PJF4</accession>
<dbReference type="SUPFAM" id="SSF50156">
    <property type="entry name" value="PDZ domain-like"/>
    <property type="match status" value="1"/>
</dbReference>
<dbReference type="AlphaFoldDB" id="A0A2N7PJF4"/>
<name>A0A2N7PJF4_9BACT</name>
<evidence type="ECO:0000313" key="3">
    <source>
        <dbReference type="Proteomes" id="UP000235731"/>
    </source>
</evidence>
<dbReference type="InterPro" id="IPR001478">
    <property type="entry name" value="PDZ"/>
</dbReference>
<dbReference type="SUPFAM" id="SSF159501">
    <property type="entry name" value="EreA/ChaN-like"/>
    <property type="match status" value="1"/>
</dbReference>
<dbReference type="Proteomes" id="UP000235731">
    <property type="component" value="Unassembled WGS sequence"/>
</dbReference>
<sequence length="937" mass="111069">MFFFFLIFLFLLKVSPLKADILSARFELFISKEKGLLQGKALFFFDKEGIYTFSQKDLEILSAKQGEESLKLYSAEKEGFFKVLVKDTKSPLLIAFEKKISFKRTPFLKIYEDYLPFPETPLSFEIVINNYSEVQESLIIPSEEEEFPNKETAILKIEKPLRNPPPIIIVNALKKKVIDLNQKTLVFYLNPSFSERDWGVFEKNIKKRLERFEREVLSLPFKRLFIFSHFEEKALPLTLFLKKELKGDLFWDSFLTLLTEEIFRYGLLVEDKNLLKALSLYFGAYKLSENKIWYRKNLILTSSMEAQTFFYFYEILERNIGEENFDKAFKVYYEKFLANASSVKPVEVFLGDLLETKKFDLENFKRVSLKVKDFEILPVEERKGYRLRFLLVQEGTFRPLKIKLKILDEKFGKEEVIFLNRESESYEFLLKDKPKEIVLDPEYKIFRTLSYRELPHTWKSLSQLKFIAYLPQKEYYSLYRDLIEKLRPNTLALHYSQPELQTLPKENLLFLHLPPQNYHLYLPEEGFFFKILPHPLSHEHIIAIVKASSTKEIHNLLKLEDSLNNYSEFHFQGKKIVYKRIMEDSEKGITVKLTEERSYGLKPKNLESLETILPELLSSQLILIGENHNEYSHHLFQLEVIKSIYHYYPQLAIGLEMVQIPFQKYLDDFIEGKIDEKELLEKIEYYDRWKFDYPLYRDIFLFAREKKIKLVALDLPSEIVKKVFKEGINSLSKEEKMLLPELDLYRPEYQSFLEKIFQKHDFKDNGTKFSYFFQAQVLRDENMAERALEFIKKNPSYKMVVLVGKGHLEYGYGIPTSLKKRNFYNFKSILLGEEEKVEPSLADYWFLPEPKAYKPLPKLGVILEEEKEGLKVKEVLKDSLAEKAGILPGDILLRADDKELKKISDLKIILTFKKEKDLLRLELLRKTQKITIEILLE</sequence>
<dbReference type="InterPro" id="IPR007314">
    <property type="entry name" value="Cofac_haem-bd_dom"/>
</dbReference>
<dbReference type="CDD" id="cd14727">
    <property type="entry name" value="ChanN-like"/>
    <property type="match status" value="1"/>
</dbReference>
<dbReference type="EMBL" id="PNIE01000052">
    <property type="protein sequence ID" value="PMP62867.1"/>
    <property type="molecule type" value="Genomic_DNA"/>
</dbReference>
<dbReference type="Pfam" id="PF13180">
    <property type="entry name" value="PDZ_2"/>
    <property type="match status" value="1"/>
</dbReference>
<comment type="caution">
    <text evidence="2">The sequence shown here is derived from an EMBL/GenBank/DDBJ whole genome shotgun (WGS) entry which is preliminary data.</text>
</comment>
<evidence type="ECO:0000313" key="2">
    <source>
        <dbReference type="EMBL" id="PMP62867.1"/>
    </source>
</evidence>
<dbReference type="SMART" id="SM00228">
    <property type="entry name" value="PDZ"/>
    <property type="match status" value="1"/>
</dbReference>
<gene>
    <name evidence="2" type="ORF">C0197_03720</name>
</gene>
<organism evidence="2 3">
    <name type="scientific">Caldimicrobium thiodismutans</name>
    <dbReference type="NCBI Taxonomy" id="1653476"/>
    <lineage>
        <taxon>Bacteria</taxon>
        <taxon>Pseudomonadati</taxon>
        <taxon>Thermodesulfobacteriota</taxon>
        <taxon>Thermodesulfobacteria</taxon>
        <taxon>Thermodesulfobacteriales</taxon>
        <taxon>Thermodesulfobacteriaceae</taxon>
        <taxon>Caldimicrobium</taxon>
    </lineage>
</organism>
<feature type="domain" description="PDZ" evidence="1">
    <location>
        <begin position="859"/>
        <end position="927"/>
    </location>
</feature>
<dbReference type="PROSITE" id="PS50106">
    <property type="entry name" value="PDZ"/>
    <property type="match status" value="1"/>
</dbReference>